<gene>
    <name evidence="2" type="ORF">CRI88_10995</name>
</gene>
<dbReference type="EMBL" id="PDFK01000003">
    <property type="protein sequence ID" value="PKU51249.1"/>
    <property type="molecule type" value="Genomic_DNA"/>
</dbReference>
<proteinExistence type="predicted"/>
<reference evidence="2 3" key="1">
    <citation type="submission" date="2017-10" db="EMBL/GenBank/DDBJ databases">
        <title>Draft genome of Lysinibacillus fusiformis strain Juneja, a laboratory-derived pathogen of Drosophila melanogaster.</title>
        <authorList>
            <person name="Smith B.R."/>
            <person name="Unckless R.L."/>
        </authorList>
    </citation>
    <scope>NUCLEOTIDE SEQUENCE [LARGE SCALE GENOMIC DNA]</scope>
    <source>
        <strain evidence="2 3">Juneja</strain>
    </source>
</reference>
<sequence>MVRIFAHVLLHTGHQGRMSPLFREYQENKANHFMYHACVPSFMLDEIEPNNLTVEYIQEQFNVECDFARKRLEQYLSKWYLF</sequence>
<dbReference type="AlphaFoldDB" id="A0A2I0UZ20"/>
<dbReference type="Pfam" id="PF06114">
    <property type="entry name" value="Peptidase_M78"/>
    <property type="match status" value="1"/>
</dbReference>
<evidence type="ECO:0000259" key="1">
    <source>
        <dbReference type="Pfam" id="PF06114"/>
    </source>
</evidence>
<dbReference type="InterPro" id="IPR010359">
    <property type="entry name" value="IrrE_HExxH"/>
</dbReference>
<evidence type="ECO:0000313" key="3">
    <source>
        <dbReference type="Proteomes" id="UP000234956"/>
    </source>
</evidence>
<name>A0A2I0UZ20_9BACI</name>
<protein>
    <submittedName>
        <fullName evidence="2">ImmA/IrrE family metallo-endopeptidase</fullName>
    </submittedName>
</protein>
<comment type="caution">
    <text evidence="2">The sequence shown here is derived from an EMBL/GenBank/DDBJ whole genome shotgun (WGS) entry which is preliminary data.</text>
</comment>
<organism evidence="2 3">
    <name type="scientific">Lysinibacillus fusiformis</name>
    <dbReference type="NCBI Taxonomy" id="28031"/>
    <lineage>
        <taxon>Bacteria</taxon>
        <taxon>Bacillati</taxon>
        <taxon>Bacillota</taxon>
        <taxon>Bacilli</taxon>
        <taxon>Bacillales</taxon>
        <taxon>Bacillaceae</taxon>
        <taxon>Lysinibacillus</taxon>
    </lineage>
</organism>
<evidence type="ECO:0000313" key="2">
    <source>
        <dbReference type="EMBL" id="PKU51249.1"/>
    </source>
</evidence>
<feature type="domain" description="IrrE N-terminal-like" evidence="1">
    <location>
        <begin position="5"/>
        <end position="73"/>
    </location>
</feature>
<accession>A0A2I0UZ20</accession>
<dbReference type="Proteomes" id="UP000234956">
    <property type="component" value="Unassembled WGS sequence"/>
</dbReference>
<dbReference type="RefSeq" id="WP_089932250.1">
    <property type="nucleotide sequence ID" value="NZ_PDFK01000003.1"/>
</dbReference>